<dbReference type="GO" id="GO:0022857">
    <property type="term" value="F:transmembrane transporter activity"/>
    <property type="evidence" value="ECO:0007669"/>
    <property type="project" value="InterPro"/>
</dbReference>
<feature type="transmembrane region" description="Helical" evidence="4">
    <location>
        <begin position="210"/>
        <end position="236"/>
    </location>
</feature>
<feature type="transmembrane region" description="Helical" evidence="4">
    <location>
        <begin position="77"/>
        <end position="96"/>
    </location>
</feature>
<feature type="transmembrane region" description="Helical" evidence="4">
    <location>
        <begin position="102"/>
        <end position="124"/>
    </location>
</feature>
<dbReference type="InterPro" id="IPR011701">
    <property type="entry name" value="MFS"/>
</dbReference>
<feature type="transmembrane region" description="Helical" evidence="4">
    <location>
        <begin position="44"/>
        <end position="65"/>
    </location>
</feature>
<dbReference type="RefSeq" id="WP_084067107.1">
    <property type="nucleotide sequence ID" value="NZ_FWXY01000003.1"/>
</dbReference>
<evidence type="ECO:0000256" key="2">
    <source>
        <dbReference type="ARBA" id="ARBA00022989"/>
    </source>
</evidence>
<sequence length="384" mass="40804">MASHEKKFQTQHVLLLSFSHFIHDIYTSFLAPVLPIIIEKLSITLYQAGLLSTIMQLPALLNPFIGALADRKGLARWAIILAPSITAVPMCLIGMATHYWMLLAMFFISGISVAVYHVPAPGVIAHVSGNKKGRGMSFYMTGGEAARMAGPIIAVGVVSMGGLAGFYPMMIFALATSVMLYIKLAPLDMSSNSSPKKTSLLTTTKEIRHVLTPLAGILTARAFMHSAMGVFLPVFIEQQTGNLWLAGSALALYEAFGVAGVLSAGILSDTVGRKKILCAAVMLAPVTLFLFIITAGILKAVMLCLTGFCILSTTPVMLAIIQEQAKGSPSAANGLFMMISFITRSIAIVVVGGIADLIGLGNMYLVCAVVGLMGLPFIFKLKES</sequence>
<feature type="transmembrane region" description="Helical" evidence="4">
    <location>
        <begin position="145"/>
        <end position="164"/>
    </location>
</feature>
<accession>A0A1W1ZS45</accession>
<name>A0A1W1ZS45_9BACT</name>
<evidence type="ECO:0000256" key="1">
    <source>
        <dbReference type="ARBA" id="ARBA00022692"/>
    </source>
</evidence>
<dbReference type="Pfam" id="PF07690">
    <property type="entry name" value="MFS_1"/>
    <property type="match status" value="1"/>
</dbReference>
<dbReference type="GO" id="GO:0005886">
    <property type="term" value="C:plasma membrane"/>
    <property type="evidence" value="ECO:0007669"/>
    <property type="project" value="TreeGrafter"/>
</dbReference>
<evidence type="ECO:0000256" key="4">
    <source>
        <dbReference type="SAM" id="Phobius"/>
    </source>
</evidence>
<dbReference type="EMBL" id="FWXY01000003">
    <property type="protein sequence ID" value="SMC51207.1"/>
    <property type="molecule type" value="Genomic_DNA"/>
</dbReference>
<keyword evidence="1 4" id="KW-0812">Transmembrane</keyword>
<evidence type="ECO:0000313" key="6">
    <source>
        <dbReference type="EMBL" id="SMC51207.1"/>
    </source>
</evidence>
<gene>
    <name evidence="6" type="ORF">SAMN02746065_103139</name>
</gene>
<dbReference type="PROSITE" id="PS50850">
    <property type="entry name" value="MFS"/>
    <property type="match status" value="1"/>
</dbReference>
<protein>
    <submittedName>
        <fullName evidence="6">MFS transporter, FSR family, fosmidomycin resistance protein</fullName>
    </submittedName>
</protein>
<feature type="transmembrane region" description="Helical" evidence="4">
    <location>
        <begin position="300"/>
        <end position="321"/>
    </location>
</feature>
<dbReference type="STRING" id="1121400.SAMN02746065_103139"/>
<dbReference type="InterPro" id="IPR020846">
    <property type="entry name" value="MFS_dom"/>
</dbReference>
<evidence type="ECO:0000259" key="5">
    <source>
        <dbReference type="PROSITE" id="PS50850"/>
    </source>
</evidence>
<evidence type="ECO:0000256" key="3">
    <source>
        <dbReference type="ARBA" id="ARBA00023136"/>
    </source>
</evidence>
<dbReference type="AlphaFoldDB" id="A0A1W1ZS45"/>
<evidence type="ECO:0000313" key="7">
    <source>
        <dbReference type="Proteomes" id="UP000192418"/>
    </source>
</evidence>
<dbReference type="PANTHER" id="PTHR43129">
    <property type="entry name" value="FOSMIDOMYCIN RESISTANCE PROTEIN"/>
    <property type="match status" value="1"/>
</dbReference>
<feature type="domain" description="Major facilitator superfamily (MFS) profile" evidence="5">
    <location>
        <begin position="12"/>
        <end position="384"/>
    </location>
</feature>
<dbReference type="CDD" id="cd17478">
    <property type="entry name" value="MFS_FsR"/>
    <property type="match status" value="1"/>
</dbReference>
<keyword evidence="7" id="KW-1185">Reference proteome</keyword>
<dbReference type="PANTHER" id="PTHR43129:SF1">
    <property type="entry name" value="FOSMIDOMYCIN RESISTANCE PROTEIN"/>
    <property type="match status" value="1"/>
</dbReference>
<dbReference type="Proteomes" id="UP000192418">
    <property type="component" value="Unassembled WGS sequence"/>
</dbReference>
<feature type="transmembrane region" description="Helical" evidence="4">
    <location>
        <begin position="333"/>
        <end position="355"/>
    </location>
</feature>
<dbReference type="Gene3D" id="1.20.1250.20">
    <property type="entry name" value="MFS general substrate transporter like domains"/>
    <property type="match status" value="2"/>
</dbReference>
<dbReference type="SUPFAM" id="SSF103473">
    <property type="entry name" value="MFS general substrate transporter"/>
    <property type="match status" value="1"/>
</dbReference>
<keyword evidence="3 4" id="KW-0472">Membrane</keyword>
<feature type="transmembrane region" description="Helical" evidence="4">
    <location>
        <begin position="276"/>
        <end position="294"/>
    </location>
</feature>
<proteinExistence type="predicted"/>
<feature type="transmembrane region" description="Helical" evidence="4">
    <location>
        <begin position="242"/>
        <end position="264"/>
    </location>
</feature>
<organism evidence="6 7">
    <name type="scientific">Desulfocicer vacuolatum DSM 3385</name>
    <dbReference type="NCBI Taxonomy" id="1121400"/>
    <lineage>
        <taxon>Bacteria</taxon>
        <taxon>Pseudomonadati</taxon>
        <taxon>Thermodesulfobacteriota</taxon>
        <taxon>Desulfobacteria</taxon>
        <taxon>Desulfobacterales</taxon>
        <taxon>Desulfobacteraceae</taxon>
        <taxon>Desulfocicer</taxon>
    </lineage>
</organism>
<keyword evidence="2 4" id="KW-1133">Transmembrane helix</keyword>
<dbReference type="InterPro" id="IPR036259">
    <property type="entry name" value="MFS_trans_sf"/>
</dbReference>
<dbReference type="OrthoDB" id="9770492at2"/>
<reference evidence="6 7" key="1">
    <citation type="submission" date="2017-04" db="EMBL/GenBank/DDBJ databases">
        <authorList>
            <person name="Afonso C.L."/>
            <person name="Miller P.J."/>
            <person name="Scott M.A."/>
            <person name="Spackman E."/>
            <person name="Goraichik I."/>
            <person name="Dimitrov K.M."/>
            <person name="Suarez D.L."/>
            <person name="Swayne D.E."/>
        </authorList>
    </citation>
    <scope>NUCLEOTIDE SEQUENCE [LARGE SCALE GENOMIC DNA]</scope>
    <source>
        <strain evidence="6 7">DSM 3385</strain>
    </source>
</reference>
<feature type="transmembrane region" description="Helical" evidence="4">
    <location>
        <begin position="361"/>
        <end position="379"/>
    </location>
</feature>
<feature type="transmembrane region" description="Helical" evidence="4">
    <location>
        <begin position="12"/>
        <end position="38"/>
    </location>
</feature>